<accession>A0A0C1VUL9</accession>
<reference evidence="3 4" key="1">
    <citation type="submission" date="2014-07" db="EMBL/GenBank/DDBJ databases">
        <title>Unique and conserved regions in Vibrio harveyi and related species in comparison with the shrimp pathogen Vibrio harveyi CAIM 1792.</title>
        <authorList>
            <person name="Espinoza-Valles I."/>
            <person name="Vora G."/>
            <person name="Leekitcharoenphon P."/>
            <person name="Ussery D."/>
            <person name="Hoj L."/>
            <person name="Gomez-Gil B."/>
        </authorList>
    </citation>
    <scope>NUCLEOTIDE SEQUENCE [LARGE SCALE GENOMIC DNA]</scope>
    <source>
        <strain evidence="4">CAIM 1854 / LMG 25443</strain>
    </source>
</reference>
<dbReference type="RefSeq" id="WP_020195572.1">
    <property type="nucleotide sequence ID" value="NZ_BAOH01000024.1"/>
</dbReference>
<dbReference type="Proteomes" id="UP000031586">
    <property type="component" value="Unassembled WGS sequence"/>
</dbReference>
<dbReference type="EMBL" id="JPRD01000013">
    <property type="protein sequence ID" value="KIF53633.1"/>
    <property type="molecule type" value="Genomic_DNA"/>
</dbReference>
<keyword evidence="1" id="KW-0560">Oxidoreductase</keyword>
<gene>
    <name evidence="3" type="ORF">H735_07710</name>
</gene>
<evidence type="ECO:0000259" key="2">
    <source>
        <dbReference type="Pfam" id="PF00248"/>
    </source>
</evidence>
<feature type="domain" description="NADP-dependent oxidoreductase" evidence="2">
    <location>
        <begin position="12"/>
        <end position="310"/>
    </location>
</feature>
<dbReference type="Pfam" id="PF00248">
    <property type="entry name" value="Aldo_ket_red"/>
    <property type="match status" value="1"/>
</dbReference>
<dbReference type="InterPro" id="IPR020471">
    <property type="entry name" value="AKR"/>
</dbReference>
<dbReference type="PRINTS" id="PR00069">
    <property type="entry name" value="ALDKETRDTASE"/>
</dbReference>
<organism evidence="3 4">
    <name type="scientific">Vibrio owensii CAIM 1854 = LMG 25443</name>
    <dbReference type="NCBI Taxonomy" id="1229493"/>
    <lineage>
        <taxon>Bacteria</taxon>
        <taxon>Pseudomonadati</taxon>
        <taxon>Pseudomonadota</taxon>
        <taxon>Gammaproteobacteria</taxon>
        <taxon>Vibrionales</taxon>
        <taxon>Vibrionaceae</taxon>
        <taxon>Vibrio</taxon>
    </lineage>
</organism>
<dbReference type="PANTHER" id="PTHR43625:SF40">
    <property type="entry name" value="ALDO-KETO REDUCTASE YAKC [NADP(+)]"/>
    <property type="match status" value="1"/>
</dbReference>
<dbReference type="GO" id="GO:0005737">
    <property type="term" value="C:cytoplasm"/>
    <property type="evidence" value="ECO:0007669"/>
    <property type="project" value="TreeGrafter"/>
</dbReference>
<dbReference type="InterPro" id="IPR023210">
    <property type="entry name" value="NADP_OxRdtase_dom"/>
</dbReference>
<dbReference type="GO" id="GO:0016491">
    <property type="term" value="F:oxidoreductase activity"/>
    <property type="evidence" value="ECO:0007669"/>
    <property type="project" value="UniProtKB-KW"/>
</dbReference>
<dbReference type="InterPro" id="IPR036812">
    <property type="entry name" value="NAD(P)_OxRdtase_dom_sf"/>
</dbReference>
<dbReference type="AlphaFoldDB" id="A0A0C1VUL9"/>
<dbReference type="SUPFAM" id="SSF51430">
    <property type="entry name" value="NAD(P)-linked oxidoreductase"/>
    <property type="match status" value="1"/>
</dbReference>
<name>A0A0C1VUL9_9VIBR</name>
<proteinExistence type="predicted"/>
<evidence type="ECO:0000313" key="3">
    <source>
        <dbReference type="EMBL" id="KIF53633.1"/>
    </source>
</evidence>
<dbReference type="PANTHER" id="PTHR43625">
    <property type="entry name" value="AFLATOXIN B1 ALDEHYDE REDUCTASE"/>
    <property type="match status" value="1"/>
</dbReference>
<evidence type="ECO:0000256" key="1">
    <source>
        <dbReference type="ARBA" id="ARBA00023002"/>
    </source>
</evidence>
<protein>
    <submittedName>
        <fullName evidence="3">Aldo/keto reductase</fullName>
    </submittedName>
</protein>
<evidence type="ECO:0000313" key="4">
    <source>
        <dbReference type="Proteomes" id="UP000031586"/>
    </source>
</evidence>
<sequence>MSNSNFAAIKQIGYGAMGLEGYYGESDDAVAVQTLVHAIEQGMMIDTADAYGAGHNEDLIKKAIAQTNQKAFIATKFGIVFEEGQTGSTLDTGWGFPLTINGTKEYVARAIDNSLERLGVEQIDLLYAHYLDPQIPLEETVAAMADAVKAGKVKAIGLSNVTAEQVLRANEIHPISAVQYEYSLFRREAETDILPAVNQIGAALVCWSPLGAGFLTGQVKELDENDFRNNNPKMQGDNFTSNLARLEEIKNIAAEYNITPAQLALAWLVAQGDNIIPIPGSRKTSRIDENLGALNVTLSQETLAKLDEIAPIGAFKGATLV</sequence>
<dbReference type="PATRIC" id="fig|1229493.5.peg.630"/>
<dbReference type="Gene3D" id="3.20.20.100">
    <property type="entry name" value="NADP-dependent oxidoreductase domain"/>
    <property type="match status" value="1"/>
</dbReference>
<comment type="caution">
    <text evidence="3">The sequence shown here is derived from an EMBL/GenBank/DDBJ whole genome shotgun (WGS) entry which is preliminary data.</text>
</comment>
<dbReference type="InterPro" id="IPR050791">
    <property type="entry name" value="Aldo-Keto_reductase"/>
</dbReference>